<dbReference type="RefSeq" id="WP_145374473.1">
    <property type="nucleotide sequence ID" value="NZ_CP036276.1"/>
</dbReference>
<keyword evidence="1" id="KW-0812">Transmembrane</keyword>
<keyword evidence="3" id="KW-0269">Exonuclease</keyword>
<evidence type="ECO:0000313" key="4">
    <source>
        <dbReference type="Proteomes" id="UP000319383"/>
    </source>
</evidence>
<accession>A0A517ZIV8</accession>
<evidence type="ECO:0000256" key="1">
    <source>
        <dbReference type="SAM" id="Phobius"/>
    </source>
</evidence>
<dbReference type="AlphaFoldDB" id="A0A517ZIV8"/>
<reference evidence="3 4" key="1">
    <citation type="submission" date="2019-02" db="EMBL/GenBank/DDBJ databases">
        <title>Deep-cultivation of Planctomycetes and their phenomic and genomic characterization uncovers novel biology.</title>
        <authorList>
            <person name="Wiegand S."/>
            <person name="Jogler M."/>
            <person name="Boedeker C."/>
            <person name="Pinto D."/>
            <person name="Vollmers J."/>
            <person name="Rivas-Marin E."/>
            <person name="Kohn T."/>
            <person name="Peeters S.H."/>
            <person name="Heuer A."/>
            <person name="Rast P."/>
            <person name="Oberbeckmann S."/>
            <person name="Bunk B."/>
            <person name="Jeske O."/>
            <person name="Meyerdierks A."/>
            <person name="Storesund J.E."/>
            <person name="Kallscheuer N."/>
            <person name="Luecker S."/>
            <person name="Lage O.M."/>
            <person name="Pohl T."/>
            <person name="Merkel B.J."/>
            <person name="Hornburger P."/>
            <person name="Mueller R.-W."/>
            <person name="Bruemmer F."/>
            <person name="Labrenz M."/>
            <person name="Spormann A.M."/>
            <person name="Op den Camp H."/>
            <person name="Overmann J."/>
            <person name="Amann R."/>
            <person name="Jetten M.S.M."/>
            <person name="Mascher T."/>
            <person name="Medema M.H."/>
            <person name="Devos D.P."/>
            <person name="Kaster A.-K."/>
            <person name="Ovreas L."/>
            <person name="Rohde M."/>
            <person name="Galperin M.Y."/>
            <person name="Jogler C."/>
        </authorList>
    </citation>
    <scope>NUCLEOTIDE SEQUENCE [LARGE SCALE GENOMIC DNA]</scope>
    <source>
        <strain evidence="3 4">Mal52</strain>
    </source>
</reference>
<dbReference type="PANTHER" id="PTHR14859">
    <property type="entry name" value="CALCOFLUOR WHITE HYPERSENSITIVE PROTEIN PRECURSOR"/>
    <property type="match status" value="1"/>
</dbReference>
<dbReference type="InterPro" id="IPR051916">
    <property type="entry name" value="GPI-anchor_lipid_remodeler"/>
</dbReference>
<dbReference type="KEGG" id="sdyn:Mal52_08830"/>
<dbReference type="Gene3D" id="3.60.10.10">
    <property type="entry name" value="Endonuclease/exonuclease/phosphatase"/>
    <property type="match status" value="1"/>
</dbReference>
<keyword evidence="1" id="KW-1133">Transmembrane helix</keyword>
<dbReference type="SUPFAM" id="SSF56219">
    <property type="entry name" value="DNase I-like"/>
    <property type="match status" value="1"/>
</dbReference>
<keyword evidence="3" id="KW-0378">Hydrolase</keyword>
<dbReference type="GO" id="GO:0004527">
    <property type="term" value="F:exonuclease activity"/>
    <property type="evidence" value="ECO:0007669"/>
    <property type="project" value="UniProtKB-KW"/>
</dbReference>
<dbReference type="InterPro" id="IPR036691">
    <property type="entry name" value="Endo/exonu/phosph_ase_sf"/>
</dbReference>
<evidence type="ECO:0000259" key="2">
    <source>
        <dbReference type="Pfam" id="PF03372"/>
    </source>
</evidence>
<organism evidence="3 4">
    <name type="scientific">Symmachiella dynata</name>
    <dbReference type="NCBI Taxonomy" id="2527995"/>
    <lineage>
        <taxon>Bacteria</taxon>
        <taxon>Pseudomonadati</taxon>
        <taxon>Planctomycetota</taxon>
        <taxon>Planctomycetia</taxon>
        <taxon>Planctomycetales</taxon>
        <taxon>Planctomycetaceae</taxon>
        <taxon>Symmachiella</taxon>
    </lineage>
</organism>
<gene>
    <name evidence="3" type="ORF">Mal52_08830</name>
</gene>
<keyword evidence="3" id="KW-0255">Endonuclease</keyword>
<sequence length="330" mass="36491">MSDTPPAENQRPLRTRRRLFVVVGCIALLVVGPYIVSRIRSPGRRVRVYGESERAAATDTLPGLLRIVTYNIAHGRGAIDDNWQGTNTAKRNRIEQIAQFLAGTDADVVVLNEVDFDSTWSGHQNQAAAIAAEAGFAYRVEQRNLDFRFLYGSWKFGNAILSKYPIIDAQVVDLPPHADWEDWLVGRKRGVVATLQLPDQQRVRVLAVHLEHRREVNRVRGAKAIVDVAKSSEVPLIVAGDLNSTPPGFPDARTTADGENAMAILQESGLFQWRPRAAPTPSDMTYSSTNPTQVIDWILIPSNATFVAYEVLAGDLSDHRAVSATLRFAE</sequence>
<name>A0A517ZIV8_9PLAN</name>
<dbReference type="PANTHER" id="PTHR14859:SF1">
    <property type="entry name" value="PGAP2-INTERACTING PROTEIN"/>
    <property type="match status" value="1"/>
</dbReference>
<protein>
    <submittedName>
        <fullName evidence="3">Endonuclease/Exonuclease/phosphatase family protein</fullName>
    </submittedName>
</protein>
<dbReference type="InterPro" id="IPR005135">
    <property type="entry name" value="Endo/exonuclease/phosphatase"/>
</dbReference>
<dbReference type="GO" id="GO:0006506">
    <property type="term" value="P:GPI anchor biosynthetic process"/>
    <property type="evidence" value="ECO:0007669"/>
    <property type="project" value="TreeGrafter"/>
</dbReference>
<feature type="domain" description="Endonuclease/exonuclease/phosphatase" evidence="2">
    <location>
        <begin position="68"/>
        <end position="319"/>
    </location>
</feature>
<dbReference type="GO" id="GO:0004519">
    <property type="term" value="F:endonuclease activity"/>
    <property type="evidence" value="ECO:0007669"/>
    <property type="project" value="UniProtKB-KW"/>
</dbReference>
<evidence type="ECO:0000313" key="3">
    <source>
        <dbReference type="EMBL" id="QDU42422.1"/>
    </source>
</evidence>
<dbReference type="Pfam" id="PF03372">
    <property type="entry name" value="Exo_endo_phos"/>
    <property type="match status" value="1"/>
</dbReference>
<keyword evidence="1" id="KW-0472">Membrane</keyword>
<feature type="transmembrane region" description="Helical" evidence="1">
    <location>
        <begin position="19"/>
        <end position="36"/>
    </location>
</feature>
<dbReference type="GO" id="GO:0016020">
    <property type="term" value="C:membrane"/>
    <property type="evidence" value="ECO:0007669"/>
    <property type="project" value="GOC"/>
</dbReference>
<proteinExistence type="predicted"/>
<keyword evidence="3" id="KW-0540">Nuclease</keyword>
<dbReference type="Proteomes" id="UP000319383">
    <property type="component" value="Chromosome"/>
</dbReference>
<dbReference type="EMBL" id="CP036276">
    <property type="protein sequence ID" value="QDU42422.1"/>
    <property type="molecule type" value="Genomic_DNA"/>
</dbReference>
<keyword evidence="4" id="KW-1185">Reference proteome</keyword>